<dbReference type="InterPro" id="IPR008271">
    <property type="entry name" value="Ser/Thr_kinase_AS"/>
</dbReference>
<evidence type="ECO:0000256" key="21">
    <source>
        <dbReference type="SAM" id="Phobius"/>
    </source>
</evidence>
<evidence type="ECO:0000256" key="7">
    <source>
        <dbReference type="ARBA" id="ARBA00022679"/>
    </source>
</evidence>
<keyword evidence="12 24" id="KW-0418">Kinase</keyword>
<keyword evidence="6" id="KW-0723">Serine/threonine-protein kinase</keyword>
<keyword evidence="17" id="KW-0325">Glycoprotein</keyword>
<dbReference type="PROSITE" id="PS00108">
    <property type="entry name" value="PROTEIN_KINASE_ST"/>
    <property type="match status" value="1"/>
</dbReference>
<evidence type="ECO:0000313" key="25">
    <source>
        <dbReference type="Proteomes" id="UP001140949"/>
    </source>
</evidence>
<evidence type="ECO:0000259" key="23">
    <source>
        <dbReference type="PROSITE" id="PS50011"/>
    </source>
</evidence>
<keyword evidence="5" id="KW-1003">Cell membrane</keyword>
<feature type="transmembrane region" description="Helical" evidence="21">
    <location>
        <begin position="294"/>
        <end position="319"/>
    </location>
</feature>
<accession>A0AAX6FG48</accession>
<dbReference type="GO" id="GO:0004674">
    <property type="term" value="F:protein serine/threonine kinase activity"/>
    <property type="evidence" value="ECO:0007669"/>
    <property type="project" value="UniProtKB-KW"/>
</dbReference>
<dbReference type="AlphaFoldDB" id="A0AAX6FG48"/>
<keyword evidence="7" id="KW-0808">Transferase</keyword>
<evidence type="ECO:0000256" key="19">
    <source>
        <dbReference type="ARBA" id="ARBA00048679"/>
    </source>
</evidence>
<evidence type="ECO:0000256" key="14">
    <source>
        <dbReference type="ARBA" id="ARBA00022989"/>
    </source>
</evidence>
<proteinExistence type="inferred from homology"/>
<evidence type="ECO:0000256" key="2">
    <source>
        <dbReference type="ARBA" id="ARBA00008536"/>
    </source>
</evidence>
<sequence length="678" mass="74167">MVATLLVSLLLATYSVVASAASTSEAFIYHGFHGANLSLDGLSAVEHGGLLRLTNGTKQSTGHAFFPTPFDFVNSSNGNPLSFSTAFVFAIYPQYPDVSAHGLAIALAPSKDLAGALPSQHLGLFNLTNNGNSSDHILAVELDTVQTIEFDDINDNHVGIDLNGLRSIDSAPASYFTGTGIGRGEFKNLSLISRQPMHLRVEYDGEAMRLDVTLSPLGAAKPQVPLLSSTFNLSSFVADRMYVGFSAATGAVTALHYVLGWSFCLNGKAKEIDISRLPALPPVPADGAPKHSHVFLVALLIASSVFLLVLIMFGLVLAVRRKMRYAEEREDWEVEYGPHRISYKDLYKATNGFGEESMLGAGGFGSVYRGVMPKSKLQIAVKRVSNGSRQGMKEFVAEIATIGRVRHRNLVQLLGYSRRRGELLLVYDYMPNGSLDRYLFDRPEVLLGWSQRFRVIRCIAAGLLYLHEEWEQVVLHRDIKASNVLLDAEFNGRLGDFGLARLYDRGANPQTTHVVGTLGYLAPELSRTGIATTSSDVYAFGAFLLEVACGRRPIELKTSGVELVLVDWVLDLLKKKAIAEARDRRLGESFDVEEVELVLKLGLLCSHPVPTARPSMRQVVQFLDGDAKVPDMMEEAVLLFESVARGNNLFVDSTATHPMDGSESYLFPVSDTLFSRGR</sequence>
<keyword evidence="16 24" id="KW-0675">Receptor</keyword>
<dbReference type="Pfam" id="PF00069">
    <property type="entry name" value="Pkinase"/>
    <property type="match status" value="1"/>
</dbReference>
<keyword evidence="13 20" id="KW-0067">ATP-binding</keyword>
<dbReference type="Gene3D" id="2.60.120.200">
    <property type="match status" value="1"/>
</dbReference>
<dbReference type="Gene3D" id="3.30.200.20">
    <property type="entry name" value="Phosphorylase Kinase, domain 1"/>
    <property type="match status" value="1"/>
</dbReference>
<dbReference type="SUPFAM" id="SSF49899">
    <property type="entry name" value="Concanavalin A-like lectins/glucanases"/>
    <property type="match status" value="1"/>
</dbReference>
<dbReference type="PROSITE" id="PS00107">
    <property type="entry name" value="PROTEIN_KINASE_ATP"/>
    <property type="match status" value="1"/>
</dbReference>
<dbReference type="FunFam" id="3.30.200.20:FF:000112">
    <property type="entry name" value="Lectin-domain containing receptor kinase A4.3"/>
    <property type="match status" value="1"/>
</dbReference>
<evidence type="ECO:0000313" key="24">
    <source>
        <dbReference type="EMBL" id="KAJ6814961.1"/>
    </source>
</evidence>
<dbReference type="SUPFAM" id="SSF56112">
    <property type="entry name" value="Protein kinase-like (PK-like)"/>
    <property type="match status" value="1"/>
</dbReference>
<evidence type="ECO:0000256" key="11">
    <source>
        <dbReference type="ARBA" id="ARBA00022741"/>
    </source>
</evidence>
<dbReference type="FunFam" id="2.60.120.200:FF:000051">
    <property type="entry name" value="L-type lectin-domain containing receptor kinase V.9"/>
    <property type="match status" value="1"/>
</dbReference>
<dbReference type="GO" id="GO:0030246">
    <property type="term" value="F:carbohydrate binding"/>
    <property type="evidence" value="ECO:0007669"/>
    <property type="project" value="UniProtKB-KW"/>
</dbReference>
<evidence type="ECO:0000256" key="1">
    <source>
        <dbReference type="ARBA" id="ARBA00004251"/>
    </source>
</evidence>
<organism evidence="24 25">
    <name type="scientific">Iris pallida</name>
    <name type="common">Sweet iris</name>
    <dbReference type="NCBI Taxonomy" id="29817"/>
    <lineage>
        <taxon>Eukaryota</taxon>
        <taxon>Viridiplantae</taxon>
        <taxon>Streptophyta</taxon>
        <taxon>Embryophyta</taxon>
        <taxon>Tracheophyta</taxon>
        <taxon>Spermatophyta</taxon>
        <taxon>Magnoliopsida</taxon>
        <taxon>Liliopsida</taxon>
        <taxon>Asparagales</taxon>
        <taxon>Iridaceae</taxon>
        <taxon>Iridoideae</taxon>
        <taxon>Irideae</taxon>
        <taxon>Iris</taxon>
    </lineage>
</organism>
<dbReference type="Proteomes" id="UP001140949">
    <property type="component" value="Unassembled WGS sequence"/>
</dbReference>
<evidence type="ECO:0000256" key="8">
    <source>
        <dbReference type="ARBA" id="ARBA00022692"/>
    </source>
</evidence>
<evidence type="ECO:0000256" key="12">
    <source>
        <dbReference type="ARBA" id="ARBA00022777"/>
    </source>
</evidence>
<dbReference type="InterPro" id="IPR017441">
    <property type="entry name" value="Protein_kinase_ATP_BS"/>
</dbReference>
<keyword evidence="10" id="KW-0430">Lectin</keyword>
<dbReference type="CDD" id="cd06899">
    <property type="entry name" value="lectin_legume_LecRK_Arcelin_ConA"/>
    <property type="match status" value="1"/>
</dbReference>
<evidence type="ECO:0000256" key="5">
    <source>
        <dbReference type="ARBA" id="ARBA00022475"/>
    </source>
</evidence>
<name>A0AAX6FG48_IRIPA</name>
<gene>
    <name evidence="24" type="ORF">M6B38_136065</name>
</gene>
<dbReference type="PROSITE" id="PS50011">
    <property type="entry name" value="PROTEIN_KINASE_DOM"/>
    <property type="match status" value="1"/>
</dbReference>
<feature type="chain" id="PRO_5043579079" description="non-specific serine/threonine protein kinase" evidence="22">
    <location>
        <begin position="21"/>
        <end position="678"/>
    </location>
</feature>
<comment type="similarity">
    <text evidence="3">In the C-terminal section; belongs to the protein kinase superfamily. Ser/Thr protein kinase family.</text>
</comment>
<dbReference type="InterPro" id="IPR019825">
    <property type="entry name" value="Lectin_legB_Mn/Ca_BS"/>
</dbReference>
<dbReference type="GO" id="GO:0005886">
    <property type="term" value="C:plasma membrane"/>
    <property type="evidence" value="ECO:0007669"/>
    <property type="project" value="UniProtKB-SubCell"/>
</dbReference>
<comment type="similarity">
    <text evidence="2">In the N-terminal section; belongs to the leguminous lectin family.</text>
</comment>
<evidence type="ECO:0000256" key="3">
    <source>
        <dbReference type="ARBA" id="ARBA00010217"/>
    </source>
</evidence>
<comment type="catalytic activity">
    <reaction evidence="19">
        <text>L-seryl-[protein] + ATP = O-phospho-L-seryl-[protein] + ADP + H(+)</text>
        <dbReference type="Rhea" id="RHEA:17989"/>
        <dbReference type="Rhea" id="RHEA-COMP:9863"/>
        <dbReference type="Rhea" id="RHEA-COMP:11604"/>
        <dbReference type="ChEBI" id="CHEBI:15378"/>
        <dbReference type="ChEBI" id="CHEBI:29999"/>
        <dbReference type="ChEBI" id="CHEBI:30616"/>
        <dbReference type="ChEBI" id="CHEBI:83421"/>
        <dbReference type="ChEBI" id="CHEBI:456216"/>
        <dbReference type="EC" id="2.7.11.1"/>
    </reaction>
</comment>
<reference evidence="24" key="2">
    <citation type="submission" date="2023-04" db="EMBL/GenBank/DDBJ databases">
        <authorList>
            <person name="Bruccoleri R.E."/>
            <person name="Oakeley E.J."/>
            <person name="Faust A.-M."/>
            <person name="Dessus-Babus S."/>
            <person name="Altorfer M."/>
            <person name="Burckhardt D."/>
            <person name="Oertli M."/>
            <person name="Naumann U."/>
            <person name="Petersen F."/>
            <person name="Wong J."/>
        </authorList>
    </citation>
    <scope>NUCLEOTIDE SEQUENCE</scope>
    <source>
        <strain evidence="24">GSM-AAB239-AS_SAM_17_03QT</strain>
        <tissue evidence="24">Leaf</tissue>
    </source>
</reference>
<evidence type="ECO:0000256" key="16">
    <source>
        <dbReference type="ARBA" id="ARBA00023170"/>
    </source>
</evidence>
<dbReference type="Pfam" id="PF00139">
    <property type="entry name" value="Lectin_legB"/>
    <property type="match status" value="1"/>
</dbReference>
<feature type="binding site" evidence="20">
    <location>
        <position position="382"/>
    </location>
    <ligand>
        <name>ATP</name>
        <dbReference type="ChEBI" id="CHEBI:30616"/>
    </ligand>
</feature>
<evidence type="ECO:0000256" key="4">
    <source>
        <dbReference type="ARBA" id="ARBA00012513"/>
    </source>
</evidence>
<protein>
    <recommendedName>
        <fullName evidence="4">non-specific serine/threonine protein kinase</fullName>
        <ecNumber evidence="4">2.7.11.1</ecNumber>
    </recommendedName>
</protein>
<dbReference type="InterPro" id="IPR013320">
    <property type="entry name" value="ConA-like_dom_sf"/>
</dbReference>
<evidence type="ECO:0000256" key="9">
    <source>
        <dbReference type="ARBA" id="ARBA00022729"/>
    </source>
</evidence>
<comment type="caution">
    <text evidence="24">The sequence shown here is derived from an EMBL/GenBank/DDBJ whole genome shotgun (WGS) entry which is preliminary data.</text>
</comment>
<keyword evidence="8 21" id="KW-0812">Transmembrane</keyword>
<keyword evidence="15 21" id="KW-0472">Membrane</keyword>
<dbReference type="FunFam" id="1.10.510.10:FF:000108">
    <property type="entry name" value="L-type lectin-domain containing receptor kinase S.4"/>
    <property type="match status" value="1"/>
</dbReference>
<dbReference type="EC" id="2.7.11.1" evidence="4"/>
<dbReference type="InterPro" id="IPR000719">
    <property type="entry name" value="Prot_kinase_dom"/>
</dbReference>
<dbReference type="Gene3D" id="1.10.510.10">
    <property type="entry name" value="Transferase(Phosphotransferase) domain 1"/>
    <property type="match status" value="1"/>
</dbReference>
<evidence type="ECO:0000256" key="6">
    <source>
        <dbReference type="ARBA" id="ARBA00022527"/>
    </source>
</evidence>
<evidence type="ECO:0000256" key="18">
    <source>
        <dbReference type="ARBA" id="ARBA00047899"/>
    </source>
</evidence>
<keyword evidence="11 20" id="KW-0547">Nucleotide-binding</keyword>
<evidence type="ECO:0000256" key="15">
    <source>
        <dbReference type="ARBA" id="ARBA00023136"/>
    </source>
</evidence>
<dbReference type="GO" id="GO:0005524">
    <property type="term" value="F:ATP binding"/>
    <property type="evidence" value="ECO:0007669"/>
    <property type="project" value="UniProtKB-UniRule"/>
</dbReference>
<keyword evidence="9 22" id="KW-0732">Signal</keyword>
<dbReference type="PROSITE" id="PS00307">
    <property type="entry name" value="LECTIN_LEGUME_BETA"/>
    <property type="match status" value="1"/>
</dbReference>
<comment type="catalytic activity">
    <reaction evidence="18">
        <text>L-threonyl-[protein] + ATP = O-phospho-L-threonyl-[protein] + ADP + H(+)</text>
        <dbReference type="Rhea" id="RHEA:46608"/>
        <dbReference type="Rhea" id="RHEA-COMP:11060"/>
        <dbReference type="Rhea" id="RHEA-COMP:11605"/>
        <dbReference type="ChEBI" id="CHEBI:15378"/>
        <dbReference type="ChEBI" id="CHEBI:30013"/>
        <dbReference type="ChEBI" id="CHEBI:30616"/>
        <dbReference type="ChEBI" id="CHEBI:61977"/>
        <dbReference type="ChEBI" id="CHEBI:456216"/>
        <dbReference type="EC" id="2.7.11.1"/>
    </reaction>
</comment>
<comment type="subcellular location">
    <subcellularLocation>
        <location evidence="1">Cell membrane</location>
        <topology evidence="1">Single-pass type I membrane protein</topology>
    </subcellularLocation>
</comment>
<reference evidence="24" key="1">
    <citation type="journal article" date="2023" name="GigaByte">
        <title>Genome assembly of the bearded iris, Iris pallida Lam.</title>
        <authorList>
            <person name="Bruccoleri R.E."/>
            <person name="Oakeley E.J."/>
            <person name="Faust A.M.E."/>
            <person name="Altorfer M."/>
            <person name="Dessus-Babus S."/>
            <person name="Burckhardt D."/>
            <person name="Oertli M."/>
            <person name="Naumann U."/>
            <person name="Petersen F."/>
            <person name="Wong J."/>
        </authorList>
    </citation>
    <scope>NUCLEOTIDE SEQUENCE</scope>
    <source>
        <strain evidence="24">GSM-AAB239-AS_SAM_17_03QT</strain>
    </source>
</reference>
<evidence type="ECO:0000256" key="22">
    <source>
        <dbReference type="SAM" id="SignalP"/>
    </source>
</evidence>
<keyword evidence="25" id="KW-1185">Reference proteome</keyword>
<feature type="domain" description="Protein kinase" evidence="23">
    <location>
        <begin position="353"/>
        <end position="623"/>
    </location>
</feature>
<dbReference type="CDD" id="cd14066">
    <property type="entry name" value="STKc_IRAK"/>
    <property type="match status" value="1"/>
</dbReference>
<evidence type="ECO:0000256" key="13">
    <source>
        <dbReference type="ARBA" id="ARBA00022840"/>
    </source>
</evidence>
<feature type="signal peptide" evidence="22">
    <location>
        <begin position="1"/>
        <end position="20"/>
    </location>
</feature>
<dbReference type="InterPro" id="IPR050528">
    <property type="entry name" value="L-type_Lectin-RKs"/>
</dbReference>
<dbReference type="InterPro" id="IPR011009">
    <property type="entry name" value="Kinase-like_dom_sf"/>
</dbReference>
<evidence type="ECO:0000256" key="20">
    <source>
        <dbReference type="PROSITE-ProRule" id="PRU10141"/>
    </source>
</evidence>
<keyword evidence="14 21" id="KW-1133">Transmembrane helix</keyword>
<dbReference type="PANTHER" id="PTHR27007">
    <property type="match status" value="1"/>
</dbReference>
<evidence type="ECO:0000256" key="10">
    <source>
        <dbReference type="ARBA" id="ARBA00022734"/>
    </source>
</evidence>
<dbReference type="InterPro" id="IPR001220">
    <property type="entry name" value="Legume_lectin_dom"/>
</dbReference>
<dbReference type="EMBL" id="JANAVB010029417">
    <property type="protein sequence ID" value="KAJ6814961.1"/>
    <property type="molecule type" value="Genomic_DNA"/>
</dbReference>
<evidence type="ECO:0000256" key="17">
    <source>
        <dbReference type="ARBA" id="ARBA00023180"/>
    </source>
</evidence>
<dbReference type="SMART" id="SM00220">
    <property type="entry name" value="S_TKc"/>
    <property type="match status" value="1"/>
</dbReference>